<evidence type="ECO:0000259" key="5">
    <source>
        <dbReference type="PROSITE" id="PS50887"/>
    </source>
</evidence>
<dbReference type="Pfam" id="PF08447">
    <property type="entry name" value="PAS_3"/>
    <property type="match status" value="1"/>
</dbReference>
<dbReference type="InterPro" id="IPR035965">
    <property type="entry name" value="PAS-like_dom_sf"/>
</dbReference>
<dbReference type="SUPFAM" id="SSF55781">
    <property type="entry name" value="GAF domain-like"/>
    <property type="match status" value="1"/>
</dbReference>
<dbReference type="Proteomes" id="UP000298049">
    <property type="component" value="Chromosome"/>
</dbReference>
<dbReference type="EMBL" id="CP031093">
    <property type="protein sequence ID" value="QCF26500.1"/>
    <property type="molecule type" value="Genomic_DNA"/>
</dbReference>
<feature type="domain" description="PAS" evidence="2">
    <location>
        <begin position="421"/>
        <end position="464"/>
    </location>
</feature>
<dbReference type="OrthoDB" id="6597954at2"/>
<dbReference type="Pfam" id="PF00990">
    <property type="entry name" value="GGDEF"/>
    <property type="match status" value="1"/>
</dbReference>
<dbReference type="InterPro" id="IPR043128">
    <property type="entry name" value="Rev_trsase/Diguanyl_cyclase"/>
</dbReference>
<dbReference type="KEGG" id="hmi:soil367_11435"/>
<accession>A0A4V1D8V4</accession>
<dbReference type="Pfam" id="PF01590">
    <property type="entry name" value="GAF"/>
    <property type="match status" value="1"/>
</dbReference>
<dbReference type="Pfam" id="PF00563">
    <property type="entry name" value="EAL"/>
    <property type="match status" value="1"/>
</dbReference>
<dbReference type="PROSITE" id="PS50112">
    <property type="entry name" value="PAS"/>
    <property type="match status" value="1"/>
</dbReference>
<dbReference type="SMART" id="SM00052">
    <property type="entry name" value="EAL"/>
    <property type="match status" value="1"/>
</dbReference>
<comment type="cofactor">
    <cofactor evidence="1">
        <name>Mg(2+)</name>
        <dbReference type="ChEBI" id="CHEBI:18420"/>
    </cofactor>
</comment>
<evidence type="ECO:0000313" key="6">
    <source>
        <dbReference type="EMBL" id="QCF26500.1"/>
    </source>
</evidence>
<dbReference type="Pfam" id="PF00989">
    <property type="entry name" value="PAS"/>
    <property type="match status" value="1"/>
</dbReference>
<dbReference type="InterPro" id="IPR013656">
    <property type="entry name" value="PAS_4"/>
</dbReference>
<dbReference type="RefSeq" id="WP_136549219.1">
    <property type="nucleotide sequence ID" value="NZ_CP031093.1"/>
</dbReference>
<reference evidence="6 7" key="1">
    <citation type="submission" date="2018-07" db="EMBL/GenBank/DDBJ databases">
        <title>Marsedoiliclastica nanhaica gen. nov. sp. nov., a novel marine hydrocarbonoclastic bacterium isolated from an in-situ enriched hydrocarbon-degrading consortium in deep-sea sediment.</title>
        <authorList>
            <person name="Dong C."/>
            <person name="Ma T."/>
            <person name="Liu R."/>
            <person name="Shao Z."/>
        </authorList>
    </citation>
    <scope>NUCLEOTIDE SEQUENCE [LARGE SCALE GENOMIC DNA]</scope>
    <source>
        <strain evidence="7">soil36-7</strain>
    </source>
</reference>
<dbReference type="Gene3D" id="3.30.450.40">
    <property type="match status" value="1"/>
</dbReference>
<dbReference type="Pfam" id="PF08448">
    <property type="entry name" value="PAS_4"/>
    <property type="match status" value="1"/>
</dbReference>
<dbReference type="InterPro" id="IPR000160">
    <property type="entry name" value="GGDEF_dom"/>
</dbReference>
<gene>
    <name evidence="6" type="ORF">soil367_11435</name>
</gene>
<dbReference type="PROSITE" id="PS50883">
    <property type="entry name" value="EAL"/>
    <property type="match status" value="1"/>
</dbReference>
<dbReference type="InterPro" id="IPR029016">
    <property type="entry name" value="GAF-like_dom_sf"/>
</dbReference>
<proteinExistence type="predicted"/>
<dbReference type="PROSITE" id="PS50887">
    <property type="entry name" value="GGDEF"/>
    <property type="match status" value="1"/>
</dbReference>
<sequence length="985" mass="110776">MKVPRIPDNEAERLSALKALKLLDTPPEERFDRLTRLAQRYFNVETVLVSLIDADRQWFKSRQGTEICETERTVSICSHTITMEDGIFEVPDALVDERFSGNPMVAETPHVRFYAAVPLSSTAGFRLGTFCLVGTKPRRLNEEERQSLLDFAASAEEEINSFHEKQLQKQLAASETRNQAVLDAMPDMVFVVNPDGLILFCQDHAELPAARKTMLGCLPPESMPPTLTAKYRDAIAHTLTTDTPVTLEYESHSRPGHFEARFKRLSEEEVLILVRDISQQKESEAKVYELLSRLEKLTSNLPGMIYQYQRWPDGRACFPYTSEGLTSVYGIPATGLDKDVLPVLELIHPKDKPRVVEGIRKSFRDLTTWEEHFRLEHPSRASIWIEGRATPERLADGSTLWHGFLADITERRRLEQAQQEQAIHTQAILDNVVDGIVTVDEAGAIVSANPAVQQMFGYSASELLEIEIKVLVPNLYRDAWKDSAWADQSLSGSQSAGINREVEAVQKNGRTFPMDLTVSKIVLEGHTLYIGVMRDISQRRNAEKEINELAFYDSLTRLPNRRLFHDRLAHARSVSKRLTSYGALLFIDLDHFKRLNDTAGHHTGDKLLQLVARRLLSCLREGDTVARLGGDEFVVLLESLGEDVTSAAAHAEAIGEKIRLNLNRPYTQISPNYEGSPSIGVTLFIGHDVPVEEILKQADLAMYQAKAAGRNRLVFFDPQMQADVMARATMENELRIAVNEQQFELFYQVQVDGNRRATGAEALLRWHHPVKGWVRPNDFIPLAEETRLILPIGQWVLQSACQQLAVWGRRSETEHLTLAVNVSALQLAQADFVEQVLATVERTEANPNRLKLELTESLLASDIDTIISKMDALRAKGISFSLDHFGTGYSSLAYLKRMPIEQLKIDQSFVRDILLDHNGNIIPKTIVALGKSMGLTVIAEGVETEAHWRLLVEMGCSAHQGYLFGHPMPVEEFEKSLSPVDLSRG</sequence>
<dbReference type="PANTHER" id="PTHR44757">
    <property type="entry name" value="DIGUANYLATE CYCLASE DGCP"/>
    <property type="match status" value="1"/>
</dbReference>
<feature type="domain" description="EAL" evidence="4">
    <location>
        <begin position="727"/>
        <end position="981"/>
    </location>
</feature>
<evidence type="ECO:0000259" key="2">
    <source>
        <dbReference type="PROSITE" id="PS50112"/>
    </source>
</evidence>
<organism evidence="6 7">
    <name type="scientific">Hydrocarboniclastica marina</name>
    <dbReference type="NCBI Taxonomy" id="2259620"/>
    <lineage>
        <taxon>Bacteria</taxon>
        <taxon>Pseudomonadati</taxon>
        <taxon>Pseudomonadota</taxon>
        <taxon>Gammaproteobacteria</taxon>
        <taxon>Alteromonadales</taxon>
        <taxon>Alteromonadaceae</taxon>
        <taxon>Hydrocarboniclastica</taxon>
    </lineage>
</organism>
<dbReference type="InterPro" id="IPR035919">
    <property type="entry name" value="EAL_sf"/>
</dbReference>
<dbReference type="InterPro" id="IPR052155">
    <property type="entry name" value="Biofilm_reg_signaling"/>
</dbReference>
<evidence type="ECO:0000256" key="1">
    <source>
        <dbReference type="ARBA" id="ARBA00001946"/>
    </source>
</evidence>
<dbReference type="SUPFAM" id="SSF141868">
    <property type="entry name" value="EAL domain-like"/>
    <property type="match status" value="1"/>
</dbReference>
<dbReference type="SMART" id="SM00267">
    <property type="entry name" value="GGDEF"/>
    <property type="match status" value="1"/>
</dbReference>
<dbReference type="PANTHER" id="PTHR44757:SF2">
    <property type="entry name" value="BIOFILM ARCHITECTURE MAINTENANCE PROTEIN MBAA"/>
    <property type="match status" value="1"/>
</dbReference>
<dbReference type="SMART" id="SM00091">
    <property type="entry name" value="PAS"/>
    <property type="match status" value="3"/>
</dbReference>
<evidence type="ECO:0000313" key="7">
    <source>
        <dbReference type="Proteomes" id="UP000298049"/>
    </source>
</evidence>
<name>A0A4V1D8V4_9ALTE</name>
<dbReference type="GO" id="GO:0003824">
    <property type="term" value="F:catalytic activity"/>
    <property type="evidence" value="ECO:0007669"/>
    <property type="project" value="UniProtKB-ARBA"/>
</dbReference>
<dbReference type="CDD" id="cd01948">
    <property type="entry name" value="EAL"/>
    <property type="match status" value="1"/>
</dbReference>
<dbReference type="InterPro" id="IPR013655">
    <property type="entry name" value="PAS_fold_3"/>
</dbReference>
<dbReference type="InterPro" id="IPR013767">
    <property type="entry name" value="PAS_fold"/>
</dbReference>
<dbReference type="NCBIfam" id="TIGR00229">
    <property type="entry name" value="sensory_box"/>
    <property type="match status" value="1"/>
</dbReference>
<dbReference type="CDD" id="cd00130">
    <property type="entry name" value="PAS"/>
    <property type="match status" value="2"/>
</dbReference>
<dbReference type="InterPro" id="IPR000014">
    <property type="entry name" value="PAS"/>
</dbReference>
<dbReference type="SUPFAM" id="SSF55073">
    <property type="entry name" value="Nucleotide cyclase"/>
    <property type="match status" value="1"/>
</dbReference>
<feature type="domain" description="PAC" evidence="3">
    <location>
        <begin position="498"/>
        <end position="548"/>
    </location>
</feature>
<dbReference type="NCBIfam" id="TIGR00254">
    <property type="entry name" value="GGDEF"/>
    <property type="match status" value="1"/>
</dbReference>
<dbReference type="InterPro" id="IPR001610">
    <property type="entry name" value="PAC"/>
</dbReference>
<dbReference type="AlphaFoldDB" id="A0A4V1D8V4"/>
<dbReference type="Gene3D" id="3.20.20.450">
    <property type="entry name" value="EAL domain"/>
    <property type="match status" value="1"/>
</dbReference>
<keyword evidence="7" id="KW-1185">Reference proteome</keyword>
<dbReference type="PROSITE" id="PS50113">
    <property type="entry name" value="PAC"/>
    <property type="match status" value="2"/>
</dbReference>
<evidence type="ECO:0000259" key="3">
    <source>
        <dbReference type="PROSITE" id="PS50113"/>
    </source>
</evidence>
<dbReference type="Gene3D" id="3.30.70.270">
    <property type="match status" value="1"/>
</dbReference>
<dbReference type="Gene3D" id="3.30.450.20">
    <property type="entry name" value="PAS domain"/>
    <property type="match status" value="3"/>
</dbReference>
<dbReference type="CDD" id="cd01949">
    <property type="entry name" value="GGDEF"/>
    <property type="match status" value="1"/>
</dbReference>
<dbReference type="InterPro" id="IPR000700">
    <property type="entry name" value="PAS-assoc_C"/>
</dbReference>
<dbReference type="InterPro" id="IPR029787">
    <property type="entry name" value="Nucleotide_cyclase"/>
</dbReference>
<feature type="domain" description="PAC" evidence="3">
    <location>
        <begin position="369"/>
        <end position="420"/>
    </location>
</feature>
<dbReference type="FunFam" id="3.30.70.270:FF:000001">
    <property type="entry name" value="Diguanylate cyclase domain protein"/>
    <property type="match status" value="1"/>
</dbReference>
<dbReference type="SUPFAM" id="SSF55785">
    <property type="entry name" value="PYP-like sensor domain (PAS domain)"/>
    <property type="match status" value="3"/>
</dbReference>
<evidence type="ECO:0000259" key="4">
    <source>
        <dbReference type="PROSITE" id="PS50883"/>
    </source>
</evidence>
<dbReference type="SMART" id="SM00086">
    <property type="entry name" value="PAC"/>
    <property type="match status" value="2"/>
</dbReference>
<feature type="domain" description="GGDEF" evidence="5">
    <location>
        <begin position="580"/>
        <end position="718"/>
    </location>
</feature>
<protein>
    <submittedName>
        <fullName evidence="6">EAL domain-containing protein</fullName>
    </submittedName>
</protein>
<dbReference type="SMART" id="SM00065">
    <property type="entry name" value="GAF"/>
    <property type="match status" value="1"/>
</dbReference>
<dbReference type="InterPro" id="IPR003018">
    <property type="entry name" value="GAF"/>
</dbReference>
<dbReference type="InterPro" id="IPR001633">
    <property type="entry name" value="EAL_dom"/>
</dbReference>